<comment type="caution">
    <text evidence="4">The sequence shown here is derived from an EMBL/GenBank/DDBJ whole genome shotgun (WGS) entry which is preliminary data.</text>
</comment>
<evidence type="ECO:0000313" key="4">
    <source>
        <dbReference type="EMBL" id="NMF94038.1"/>
    </source>
</evidence>
<reference evidence="4" key="1">
    <citation type="submission" date="2019-12" db="EMBL/GenBank/DDBJ databases">
        <title>Comparative genomics gives insights into the taxonomy of the Azoarcus-Aromatoleum group and reveals separate origins of nif in the plant-associated Azoarcus and non-plant-associated Aromatoleum sub-groups.</title>
        <authorList>
            <person name="Lafos M."/>
            <person name="Maluk M."/>
            <person name="Batista M."/>
            <person name="Junghare M."/>
            <person name="Carmona M."/>
            <person name="Faoro H."/>
            <person name="Cruz L.M."/>
            <person name="Battistoni F."/>
            <person name="De Souza E."/>
            <person name="Pedrosa F."/>
            <person name="Chen W.-M."/>
            <person name="Poole P.S."/>
            <person name="Dixon R.A."/>
            <person name="James E.K."/>
        </authorList>
    </citation>
    <scope>NUCLEOTIDE SEQUENCE</scope>
    <source>
        <strain evidence="4">U120</strain>
    </source>
</reference>
<feature type="region of interest" description="Disordered" evidence="2">
    <location>
        <begin position="100"/>
        <end position="213"/>
    </location>
</feature>
<feature type="coiled-coil region" evidence="1">
    <location>
        <begin position="24"/>
        <end position="89"/>
    </location>
</feature>
<dbReference type="EMBL" id="WTVH01000022">
    <property type="protein sequence ID" value="NMF94038.1"/>
    <property type="molecule type" value="Genomic_DNA"/>
</dbReference>
<evidence type="ECO:0000313" key="5">
    <source>
        <dbReference type="Proteomes" id="UP000601990"/>
    </source>
</evidence>
<protein>
    <submittedName>
        <fullName evidence="4">Uncharacterized protein</fullName>
    </submittedName>
</protein>
<evidence type="ECO:0000256" key="3">
    <source>
        <dbReference type="SAM" id="SignalP"/>
    </source>
</evidence>
<proteinExistence type="predicted"/>
<feature type="chain" id="PRO_5047150856" evidence="3">
    <location>
        <begin position="27"/>
        <end position="213"/>
    </location>
</feature>
<evidence type="ECO:0000256" key="1">
    <source>
        <dbReference type="SAM" id="Coils"/>
    </source>
</evidence>
<keyword evidence="1" id="KW-0175">Coiled coil</keyword>
<dbReference type="Proteomes" id="UP000601990">
    <property type="component" value="Unassembled WGS sequence"/>
</dbReference>
<gene>
    <name evidence="4" type="ORF">GO608_11950</name>
</gene>
<name>A0ABX1N438_9RHOO</name>
<accession>A0ABX1N438</accession>
<feature type="signal peptide" evidence="3">
    <location>
        <begin position="1"/>
        <end position="26"/>
    </location>
</feature>
<feature type="compositionally biased region" description="Basic and acidic residues" evidence="2">
    <location>
        <begin position="143"/>
        <end position="213"/>
    </location>
</feature>
<evidence type="ECO:0000256" key="2">
    <source>
        <dbReference type="SAM" id="MobiDB-lite"/>
    </source>
</evidence>
<feature type="compositionally biased region" description="Low complexity" evidence="2">
    <location>
        <begin position="129"/>
        <end position="142"/>
    </location>
</feature>
<keyword evidence="3" id="KW-0732">Signal</keyword>
<organism evidence="4 5">
    <name type="scientific">Aromatoleum buckelii</name>
    <dbReference type="NCBI Taxonomy" id="200254"/>
    <lineage>
        <taxon>Bacteria</taxon>
        <taxon>Pseudomonadati</taxon>
        <taxon>Pseudomonadota</taxon>
        <taxon>Betaproteobacteria</taxon>
        <taxon>Rhodocyclales</taxon>
        <taxon>Rhodocyclaceae</taxon>
        <taxon>Aromatoleum</taxon>
    </lineage>
</organism>
<keyword evidence="5" id="KW-1185">Reference proteome</keyword>
<sequence>MDRCRMPMIPRLLALLFAVAAAAAGAAEADLEHAERLRDEARALRAEADDALRRAEPACYERFLVNRCIAQAKEQRLDKIRKARAIEAEANRLELAEKQRQAALRGTVPPAPSSDAQAPLPVAPPPAAPSADPQIAPDPAAEATRRERDAQAARSADAARERQREQDAEKARERAKDEAEAAKRAEDAARDRARYDERIRKHEQEKEKEKAGN</sequence>